<feature type="transmembrane region" description="Helical" evidence="1">
    <location>
        <begin position="87"/>
        <end position="112"/>
    </location>
</feature>
<reference evidence="2" key="1">
    <citation type="submission" date="2023-02" db="EMBL/GenBank/DDBJ databases">
        <title>Actinomadura rubrobrunea NBRC 14622.</title>
        <authorList>
            <person name="Ichikawa N."/>
            <person name="Sato H."/>
            <person name="Tonouchi N."/>
        </authorList>
    </citation>
    <scope>NUCLEOTIDE SEQUENCE</scope>
    <source>
        <strain evidence="2">NBRC 14622</strain>
    </source>
</reference>
<keyword evidence="3" id="KW-1185">Reference proteome</keyword>
<comment type="caution">
    <text evidence="2">The sequence shown here is derived from an EMBL/GenBank/DDBJ whole genome shotgun (WGS) entry which is preliminary data.</text>
</comment>
<dbReference type="EMBL" id="BSRZ01000020">
    <property type="protein sequence ID" value="GLW67112.1"/>
    <property type="molecule type" value="Genomic_DNA"/>
</dbReference>
<keyword evidence="1" id="KW-0812">Transmembrane</keyword>
<organism evidence="2 3">
    <name type="scientific">Actinomadura rubrobrunea</name>
    <dbReference type="NCBI Taxonomy" id="115335"/>
    <lineage>
        <taxon>Bacteria</taxon>
        <taxon>Bacillati</taxon>
        <taxon>Actinomycetota</taxon>
        <taxon>Actinomycetes</taxon>
        <taxon>Streptosporangiales</taxon>
        <taxon>Thermomonosporaceae</taxon>
        <taxon>Actinomadura</taxon>
    </lineage>
</organism>
<evidence type="ECO:0000313" key="2">
    <source>
        <dbReference type="EMBL" id="GLW67112.1"/>
    </source>
</evidence>
<evidence type="ECO:0000256" key="1">
    <source>
        <dbReference type="SAM" id="Phobius"/>
    </source>
</evidence>
<protein>
    <submittedName>
        <fullName evidence="2">Uncharacterized protein</fullName>
    </submittedName>
</protein>
<dbReference type="RefSeq" id="WP_067915411.1">
    <property type="nucleotide sequence ID" value="NZ_BSRZ01000020.1"/>
</dbReference>
<keyword evidence="1" id="KW-1133">Transmembrane helix</keyword>
<feature type="transmembrane region" description="Helical" evidence="1">
    <location>
        <begin position="124"/>
        <end position="149"/>
    </location>
</feature>
<feature type="transmembrane region" description="Helical" evidence="1">
    <location>
        <begin position="6"/>
        <end position="23"/>
    </location>
</feature>
<proteinExistence type="predicted"/>
<gene>
    <name evidence="2" type="ORF">Arub01_53550</name>
</gene>
<dbReference type="Proteomes" id="UP001165124">
    <property type="component" value="Unassembled WGS sequence"/>
</dbReference>
<accession>A0A9W6UZC0</accession>
<name>A0A9W6UZC0_9ACTN</name>
<evidence type="ECO:0000313" key="3">
    <source>
        <dbReference type="Proteomes" id="UP001165124"/>
    </source>
</evidence>
<sequence length="150" mass="15832">MWAWVLILVGAAAFIAWFGFATVRLERLLLPWLPGRVRGSTVRAALLGAGLQMAALLACSLLSLATIPIAEAAGDPRWGAVTVVPAVLLYAPFSGLFIPSESFGFAMSIRAMEGAGITRSQARAFLWSGVPFTFLGLAVLTAGLLYTFAS</sequence>
<dbReference type="AlphaFoldDB" id="A0A9W6UZC0"/>
<keyword evidence="1" id="KW-0472">Membrane</keyword>
<feature type="transmembrane region" description="Helical" evidence="1">
    <location>
        <begin position="44"/>
        <end position="67"/>
    </location>
</feature>